<dbReference type="AlphaFoldDB" id="A0A3B0XVA5"/>
<dbReference type="EMBL" id="UOFH01000162">
    <property type="protein sequence ID" value="VAW60767.1"/>
    <property type="molecule type" value="Genomic_DNA"/>
</dbReference>
<accession>A0A3B0XVA5</accession>
<proteinExistence type="predicted"/>
<feature type="non-terminal residue" evidence="1">
    <location>
        <position position="34"/>
    </location>
</feature>
<reference evidence="1" key="1">
    <citation type="submission" date="2018-06" db="EMBL/GenBank/DDBJ databases">
        <authorList>
            <person name="Zhirakovskaya E."/>
        </authorList>
    </citation>
    <scope>NUCLEOTIDE SEQUENCE</scope>
</reference>
<dbReference type="EMBL" id="UOFH01000132">
    <property type="protein sequence ID" value="VAW60256.1"/>
    <property type="molecule type" value="Genomic_DNA"/>
</dbReference>
<name>A0A3B0XVA5_9ZZZZ</name>
<organism evidence="1">
    <name type="scientific">hydrothermal vent metagenome</name>
    <dbReference type="NCBI Taxonomy" id="652676"/>
    <lineage>
        <taxon>unclassified sequences</taxon>
        <taxon>metagenomes</taxon>
        <taxon>ecological metagenomes</taxon>
    </lineage>
</organism>
<evidence type="ECO:0000313" key="1">
    <source>
        <dbReference type="EMBL" id="VAW60256.1"/>
    </source>
</evidence>
<gene>
    <name evidence="2" type="ORF">MNBD_GAMMA08-1323</name>
    <name evidence="1" type="ORF">MNBD_GAMMA08-1474</name>
</gene>
<sequence>MTQSNILFIGMDVHKESIVISLADDDRTEVRRYG</sequence>
<protein>
    <submittedName>
        <fullName evidence="1">Uncharacterized protein</fullName>
    </submittedName>
</protein>
<evidence type="ECO:0000313" key="2">
    <source>
        <dbReference type="EMBL" id="VAW60767.1"/>
    </source>
</evidence>